<dbReference type="InterPro" id="IPR046705">
    <property type="entry name" value="DUF6778"/>
</dbReference>
<dbReference type="PROSITE" id="PS51257">
    <property type="entry name" value="PROKAR_LIPOPROTEIN"/>
    <property type="match status" value="1"/>
</dbReference>
<sequence length="197" mass="21898">MRKFRLGVVLIAAMSLSACEEFVSAASGSLTGEAHEGLPLPLMEEPVNVTRSAVVVPERLEVNHANTYFPNADIVWREDPFGDRRAQVKAIIENALAQGVATHKSGRRVAVEIQIERFHSLTEKTRYSVGGTHDIHFFITVRDARTGDVIAGPQFVTSELEAFGGDRALEAMSRGQTQKVRITEYMTRVFDRLLDEK</sequence>
<name>A0A238JWC6_9RHOB</name>
<gene>
    <name evidence="2" type="ORF">COL8621_01322</name>
</gene>
<dbReference type="Proteomes" id="UP000202922">
    <property type="component" value="Unassembled WGS sequence"/>
</dbReference>
<evidence type="ECO:0000313" key="2">
    <source>
        <dbReference type="EMBL" id="SMX34464.1"/>
    </source>
</evidence>
<accession>A0A238JWC6</accession>
<organism evidence="2 3">
    <name type="scientific">Actibacterium lipolyticum</name>
    <dbReference type="NCBI Taxonomy" id="1524263"/>
    <lineage>
        <taxon>Bacteria</taxon>
        <taxon>Pseudomonadati</taxon>
        <taxon>Pseudomonadota</taxon>
        <taxon>Alphaproteobacteria</taxon>
        <taxon>Rhodobacterales</taxon>
        <taxon>Roseobacteraceae</taxon>
        <taxon>Actibacterium</taxon>
    </lineage>
</organism>
<reference evidence="3" key="1">
    <citation type="submission" date="2017-05" db="EMBL/GenBank/DDBJ databases">
        <authorList>
            <person name="Rodrigo-Torres L."/>
            <person name="Arahal R. D."/>
            <person name="Lucena T."/>
        </authorList>
    </citation>
    <scope>NUCLEOTIDE SEQUENCE [LARGE SCALE GENOMIC DNA]</scope>
    <source>
        <strain evidence="3">CECT 8621</strain>
    </source>
</reference>
<keyword evidence="1" id="KW-0732">Signal</keyword>
<feature type="chain" id="PRO_5013325767" description="Lipoprotein" evidence="1">
    <location>
        <begin position="26"/>
        <end position="197"/>
    </location>
</feature>
<dbReference type="OrthoDB" id="7836640at2"/>
<evidence type="ECO:0008006" key="4">
    <source>
        <dbReference type="Google" id="ProtNLM"/>
    </source>
</evidence>
<dbReference type="RefSeq" id="WP_141137849.1">
    <property type="nucleotide sequence ID" value="NZ_FXYE01000001.1"/>
</dbReference>
<dbReference type="AlphaFoldDB" id="A0A238JWC6"/>
<evidence type="ECO:0000313" key="3">
    <source>
        <dbReference type="Proteomes" id="UP000202922"/>
    </source>
</evidence>
<proteinExistence type="predicted"/>
<feature type="signal peptide" evidence="1">
    <location>
        <begin position="1"/>
        <end position="25"/>
    </location>
</feature>
<dbReference type="Pfam" id="PF20569">
    <property type="entry name" value="DUF6778"/>
    <property type="match status" value="1"/>
</dbReference>
<protein>
    <recommendedName>
        <fullName evidence="4">Lipoprotein</fullName>
    </recommendedName>
</protein>
<evidence type="ECO:0000256" key="1">
    <source>
        <dbReference type="SAM" id="SignalP"/>
    </source>
</evidence>
<dbReference type="EMBL" id="FXYE01000001">
    <property type="protein sequence ID" value="SMX34464.1"/>
    <property type="molecule type" value="Genomic_DNA"/>
</dbReference>
<keyword evidence="3" id="KW-1185">Reference proteome</keyword>